<dbReference type="InterPro" id="IPR029055">
    <property type="entry name" value="Ntn_hydrolases_N"/>
</dbReference>
<dbReference type="Proteomes" id="UP001193081">
    <property type="component" value="Unassembled WGS sequence"/>
</dbReference>
<reference evidence="3 4" key="1">
    <citation type="submission" date="2021-03" db="EMBL/GenBank/DDBJ databases">
        <authorList>
            <person name="Grouzdev D.S."/>
        </authorList>
    </citation>
    <scope>NUCLEOTIDE SEQUENCE [LARGE SCALE GENOMIC DNA]</scope>
    <source>
        <strain evidence="3 4">M50-1</strain>
    </source>
</reference>
<keyword evidence="4" id="KW-1185">Reference proteome</keyword>
<comment type="catalytic activity">
    <reaction evidence="1">
        <text>Cleavage of a beta-linked Asp residue from the N-terminus of a polypeptide.</text>
        <dbReference type="EC" id="3.4.19.5"/>
    </reaction>
</comment>
<dbReference type="Pfam" id="PF01112">
    <property type="entry name" value="Asparaginase_2"/>
    <property type="match status" value="1"/>
</dbReference>
<proteinExistence type="predicted"/>
<dbReference type="PANTHER" id="PTHR10188:SF6">
    <property type="entry name" value="N(4)-(BETA-N-ACETYLGLUCOSAMINYL)-L-ASPARAGINASE"/>
    <property type="match status" value="1"/>
</dbReference>
<name>A0ABS4D5C6_9CHLR</name>
<evidence type="ECO:0000313" key="4">
    <source>
        <dbReference type="Proteomes" id="UP001193081"/>
    </source>
</evidence>
<dbReference type="CDD" id="cd04702">
    <property type="entry name" value="ASRGL1_like"/>
    <property type="match status" value="1"/>
</dbReference>
<accession>A0ABS4D5C6</accession>
<dbReference type="InterPro" id="IPR033844">
    <property type="entry name" value="ASRGL1_meta"/>
</dbReference>
<dbReference type="Gene3D" id="3.60.20.30">
    <property type="entry name" value="(Glycosyl)asparaginase"/>
    <property type="match status" value="1"/>
</dbReference>
<organism evidence="3 4">
    <name type="scientific">Candidatus Chloroploca mongolica</name>
    <dbReference type="NCBI Taxonomy" id="2528176"/>
    <lineage>
        <taxon>Bacteria</taxon>
        <taxon>Bacillati</taxon>
        <taxon>Chloroflexota</taxon>
        <taxon>Chloroflexia</taxon>
        <taxon>Chloroflexales</taxon>
        <taxon>Chloroflexineae</taxon>
        <taxon>Oscillochloridaceae</taxon>
        <taxon>Candidatus Chloroploca</taxon>
    </lineage>
</organism>
<sequence>MPIAMIVHGGAWDIPDEQVEAHIHGCRVALEAGLRILRAGGTALEACEAAVRLMEDDPIFDAGTGSVLTNAGTVELDAALMDGRSLRYGAVANLKRIRNPISLARHVLEGPATFIGGEGAEHFAASCGMPFCDNAELIVEREVALWQAWKTSRRQDEESTLVAQPDPAAVHGHDTVGAIALDKSGNLVAANSTGGTPFKLPGRIGDTPMVGCGLYADATIGGAVCTGWGEGIVRVALARRAIEQLERGVPPQTAAESAMHTLARYVDGGRGGCIILTPSGQIGLAWNTRRMAYAYATEDTPLIAGV</sequence>
<comment type="catalytic activity">
    <reaction evidence="2">
        <text>L-asparagine + H2O = L-aspartate + NH4(+)</text>
        <dbReference type="Rhea" id="RHEA:21016"/>
        <dbReference type="ChEBI" id="CHEBI:15377"/>
        <dbReference type="ChEBI" id="CHEBI:28938"/>
        <dbReference type="ChEBI" id="CHEBI:29991"/>
        <dbReference type="ChEBI" id="CHEBI:58048"/>
        <dbReference type="EC" id="3.5.1.1"/>
    </reaction>
</comment>
<dbReference type="SUPFAM" id="SSF56235">
    <property type="entry name" value="N-terminal nucleophile aminohydrolases (Ntn hydrolases)"/>
    <property type="match status" value="1"/>
</dbReference>
<evidence type="ECO:0000313" key="3">
    <source>
        <dbReference type="EMBL" id="MBP1464628.1"/>
    </source>
</evidence>
<dbReference type="PANTHER" id="PTHR10188">
    <property type="entry name" value="L-ASPARAGINASE"/>
    <property type="match status" value="1"/>
</dbReference>
<evidence type="ECO:0000256" key="2">
    <source>
        <dbReference type="ARBA" id="ARBA00049366"/>
    </source>
</evidence>
<dbReference type="RefSeq" id="WP_135476504.1">
    <property type="nucleotide sequence ID" value="NZ_SIJK02000003.1"/>
</dbReference>
<gene>
    <name evidence="3" type="ORF">EYB53_002790</name>
</gene>
<dbReference type="EMBL" id="SIJK02000003">
    <property type="protein sequence ID" value="MBP1464628.1"/>
    <property type="molecule type" value="Genomic_DNA"/>
</dbReference>
<protein>
    <submittedName>
        <fullName evidence="3">Isoaspartyl peptidase/L-asparaginase</fullName>
    </submittedName>
</protein>
<comment type="caution">
    <text evidence="3">The sequence shown here is derived from an EMBL/GenBank/DDBJ whole genome shotgun (WGS) entry which is preliminary data.</text>
</comment>
<dbReference type="InterPro" id="IPR000246">
    <property type="entry name" value="Peptidase_T2"/>
</dbReference>
<evidence type="ECO:0000256" key="1">
    <source>
        <dbReference type="ARBA" id="ARBA00000306"/>
    </source>
</evidence>